<feature type="signal peptide" evidence="1">
    <location>
        <begin position="1"/>
        <end position="32"/>
    </location>
</feature>
<keyword evidence="1" id="KW-0732">Signal</keyword>
<evidence type="ECO:0000313" key="3">
    <source>
        <dbReference type="EMBL" id="OGY12675.1"/>
    </source>
</evidence>
<dbReference type="Proteomes" id="UP000177685">
    <property type="component" value="Unassembled WGS sequence"/>
</dbReference>
<reference evidence="3 4" key="1">
    <citation type="journal article" date="2016" name="Nat. Commun.">
        <title>Thousands of microbial genomes shed light on interconnected biogeochemical processes in an aquifer system.</title>
        <authorList>
            <person name="Anantharaman K."/>
            <person name="Brown C.T."/>
            <person name="Hug L.A."/>
            <person name="Sharon I."/>
            <person name="Castelle C.J."/>
            <person name="Probst A.J."/>
            <person name="Thomas B.C."/>
            <person name="Singh A."/>
            <person name="Wilkins M.J."/>
            <person name="Karaoz U."/>
            <person name="Brodie E.L."/>
            <person name="Williams K.H."/>
            <person name="Hubbard S.S."/>
            <person name="Banfield J.F."/>
        </authorList>
    </citation>
    <scope>NUCLEOTIDE SEQUENCE [LARGE SCALE GENOMIC DNA]</scope>
</reference>
<comment type="caution">
    <text evidence="3">The sequence shown here is derived from an EMBL/GenBank/DDBJ whole genome shotgun (WGS) entry which is preliminary data.</text>
</comment>
<proteinExistence type="predicted"/>
<feature type="chain" id="PRO_5009580984" description="DUF5667 domain-containing protein" evidence="1">
    <location>
        <begin position="33"/>
        <end position="177"/>
    </location>
</feature>
<dbReference type="InterPro" id="IPR043725">
    <property type="entry name" value="DUF5667"/>
</dbReference>
<evidence type="ECO:0000313" key="4">
    <source>
        <dbReference type="Proteomes" id="UP000177685"/>
    </source>
</evidence>
<evidence type="ECO:0000259" key="2">
    <source>
        <dbReference type="Pfam" id="PF18915"/>
    </source>
</evidence>
<sequence>MSCDSLYIVRILNILVFAVFSFVLLFAPVAFAADASPSAMEVPLEKINPDGGFSYLTKRLEEKVKLFLFSVSTSSKENFYKELAKRRLAELKYVIESDKKGNFEVATIRYSSTVGEWTEFILDEKLDKSKEPAVEVLTKHLPVVEKLMTKYDGTTAEWRFVKQDFDYINIYISKLQN</sequence>
<gene>
    <name evidence="3" type="ORF">A3A58_00230</name>
</gene>
<protein>
    <recommendedName>
        <fullName evidence="2">DUF5667 domain-containing protein</fullName>
    </recommendedName>
</protein>
<dbReference type="Pfam" id="PF18915">
    <property type="entry name" value="DUF5667"/>
    <property type="match status" value="1"/>
</dbReference>
<dbReference type="EMBL" id="MHCD01000049">
    <property type="protein sequence ID" value="OGY12675.1"/>
    <property type="molecule type" value="Genomic_DNA"/>
</dbReference>
<feature type="domain" description="DUF5667" evidence="2">
    <location>
        <begin position="53"/>
        <end position="139"/>
    </location>
</feature>
<name>A0A1G1VB70_9BACT</name>
<evidence type="ECO:0000256" key="1">
    <source>
        <dbReference type="SAM" id="SignalP"/>
    </source>
</evidence>
<organism evidence="3 4">
    <name type="scientific">Candidatus Blackburnbacteria bacterium RIFCSPLOWO2_01_FULL_41_27</name>
    <dbReference type="NCBI Taxonomy" id="1797520"/>
    <lineage>
        <taxon>Bacteria</taxon>
        <taxon>Candidatus Blackburniibacteriota</taxon>
    </lineage>
</organism>
<dbReference type="AlphaFoldDB" id="A0A1G1VB70"/>
<accession>A0A1G1VB70</accession>